<dbReference type="PANTHER" id="PTHR33064:SF37">
    <property type="entry name" value="RIBONUCLEASE H"/>
    <property type="match status" value="1"/>
</dbReference>
<keyword evidence="3" id="KW-1185">Reference proteome</keyword>
<keyword evidence="2" id="KW-0548">Nucleotidyltransferase</keyword>
<accession>A0AAW1JWU7</accession>
<proteinExistence type="predicted"/>
<dbReference type="Pfam" id="PF17919">
    <property type="entry name" value="RT_RNaseH_2"/>
    <property type="match status" value="1"/>
</dbReference>
<feature type="domain" description="Reverse transcriptase" evidence="1">
    <location>
        <begin position="1"/>
        <end position="97"/>
    </location>
</feature>
<sequence length="261" mass="30347">MHRLQKIKPEDYLKTPFGLCNAPAVFQRYINEVFRDLMKKGIVMSYMDDLIVPSNDVKDGLEKLKIVLRTAEENGLEIKWKKCQFLKDNVTYLGHEIENGTVRPSRKKIEAVADFPEPTTLKKVQSFLGLTGYFRKYIKDYSLIAKPLTDLLKNPREFRFDDEQRISFGMLKDKLSSEPVLKIFNHEHQTELHVDASQDGFGGVLLQKDTEDGELVLAECYSKKIRKMVSYTQFIIGVRKPTMPKESTIAMNSKYWQWLKL</sequence>
<dbReference type="PANTHER" id="PTHR33064">
    <property type="entry name" value="POL PROTEIN"/>
    <property type="match status" value="1"/>
</dbReference>
<name>A0AAW1JWU7_POPJA</name>
<protein>
    <submittedName>
        <fullName evidence="2">Reverse transcriptase (RNA-dependent DNA polymerase)</fullName>
    </submittedName>
</protein>
<dbReference type="CDD" id="cd01647">
    <property type="entry name" value="RT_LTR"/>
    <property type="match status" value="1"/>
</dbReference>
<dbReference type="AlphaFoldDB" id="A0AAW1JWU7"/>
<evidence type="ECO:0000313" key="2">
    <source>
        <dbReference type="EMBL" id="KAK9708386.1"/>
    </source>
</evidence>
<dbReference type="InterPro" id="IPR043502">
    <property type="entry name" value="DNA/RNA_pol_sf"/>
</dbReference>
<dbReference type="FunFam" id="3.30.70.270:FF:000003">
    <property type="entry name" value="Transposon Ty3-G Gag-Pol polyprotein"/>
    <property type="match status" value="1"/>
</dbReference>
<dbReference type="EMBL" id="JASPKY010000331">
    <property type="protein sequence ID" value="KAK9708386.1"/>
    <property type="molecule type" value="Genomic_DNA"/>
</dbReference>
<dbReference type="FunFam" id="3.30.70.270:FF:000026">
    <property type="entry name" value="Transposon Ty3-G Gag-Pol polyprotein"/>
    <property type="match status" value="1"/>
</dbReference>
<dbReference type="InterPro" id="IPR000477">
    <property type="entry name" value="RT_dom"/>
</dbReference>
<keyword evidence="2" id="KW-0808">Transferase</keyword>
<dbReference type="GO" id="GO:0003964">
    <property type="term" value="F:RNA-directed DNA polymerase activity"/>
    <property type="evidence" value="ECO:0007669"/>
    <property type="project" value="UniProtKB-KW"/>
</dbReference>
<comment type="caution">
    <text evidence="2">The sequence shown here is derived from an EMBL/GenBank/DDBJ whole genome shotgun (WGS) entry which is preliminary data.</text>
</comment>
<organism evidence="2 3">
    <name type="scientific">Popillia japonica</name>
    <name type="common">Japanese beetle</name>
    <dbReference type="NCBI Taxonomy" id="7064"/>
    <lineage>
        <taxon>Eukaryota</taxon>
        <taxon>Metazoa</taxon>
        <taxon>Ecdysozoa</taxon>
        <taxon>Arthropoda</taxon>
        <taxon>Hexapoda</taxon>
        <taxon>Insecta</taxon>
        <taxon>Pterygota</taxon>
        <taxon>Neoptera</taxon>
        <taxon>Endopterygota</taxon>
        <taxon>Coleoptera</taxon>
        <taxon>Polyphaga</taxon>
        <taxon>Scarabaeiformia</taxon>
        <taxon>Scarabaeidae</taxon>
        <taxon>Rutelinae</taxon>
        <taxon>Popillia</taxon>
    </lineage>
</organism>
<dbReference type="InterPro" id="IPR051320">
    <property type="entry name" value="Viral_Replic_Matur_Polypro"/>
</dbReference>
<dbReference type="InterPro" id="IPR043128">
    <property type="entry name" value="Rev_trsase/Diguanyl_cyclase"/>
</dbReference>
<evidence type="ECO:0000313" key="3">
    <source>
        <dbReference type="Proteomes" id="UP001458880"/>
    </source>
</evidence>
<dbReference type="SUPFAM" id="SSF56672">
    <property type="entry name" value="DNA/RNA polymerases"/>
    <property type="match status" value="1"/>
</dbReference>
<dbReference type="InterPro" id="IPR041577">
    <property type="entry name" value="RT_RNaseH_2"/>
</dbReference>
<dbReference type="Pfam" id="PF00078">
    <property type="entry name" value="RVT_1"/>
    <property type="match status" value="1"/>
</dbReference>
<reference evidence="2 3" key="1">
    <citation type="journal article" date="2024" name="BMC Genomics">
        <title>De novo assembly and annotation of Popillia japonica's genome with initial clues to its potential as an invasive pest.</title>
        <authorList>
            <person name="Cucini C."/>
            <person name="Boschi S."/>
            <person name="Funari R."/>
            <person name="Cardaioli E."/>
            <person name="Iannotti N."/>
            <person name="Marturano G."/>
            <person name="Paoli F."/>
            <person name="Bruttini M."/>
            <person name="Carapelli A."/>
            <person name="Frati F."/>
            <person name="Nardi F."/>
        </authorList>
    </citation>
    <scope>NUCLEOTIDE SEQUENCE [LARGE SCALE GENOMIC DNA]</scope>
    <source>
        <strain evidence="2">DMR45628</strain>
    </source>
</reference>
<dbReference type="Proteomes" id="UP001458880">
    <property type="component" value="Unassembled WGS sequence"/>
</dbReference>
<keyword evidence="2" id="KW-0695">RNA-directed DNA polymerase</keyword>
<evidence type="ECO:0000259" key="1">
    <source>
        <dbReference type="PROSITE" id="PS50878"/>
    </source>
</evidence>
<dbReference type="PROSITE" id="PS50878">
    <property type="entry name" value="RT_POL"/>
    <property type="match status" value="1"/>
</dbReference>
<gene>
    <name evidence="2" type="ORF">QE152_g27247</name>
</gene>
<dbReference type="Gene3D" id="3.30.70.270">
    <property type="match status" value="2"/>
</dbReference>